<keyword evidence="1" id="KW-0175">Coiled coil</keyword>
<proteinExistence type="predicted"/>
<organism evidence="2 3">
    <name type="scientific">Candidatus Tagabacteria bacterium CG09_land_8_20_14_0_10_41_14</name>
    <dbReference type="NCBI Taxonomy" id="1975021"/>
    <lineage>
        <taxon>Bacteria</taxon>
        <taxon>Candidatus Tagaibacteriota</taxon>
    </lineage>
</organism>
<reference evidence="3" key="1">
    <citation type="submission" date="2017-09" db="EMBL/GenBank/DDBJ databases">
        <title>Depth-based differentiation of microbial function through sediment-hosted aquifers and enrichment of novel symbionts in the deep terrestrial subsurface.</title>
        <authorList>
            <person name="Probst A.J."/>
            <person name="Ladd B."/>
            <person name="Jarett J.K."/>
            <person name="Geller-Mcgrath D.E."/>
            <person name="Sieber C.M.K."/>
            <person name="Emerson J.B."/>
            <person name="Anantharaman K."/>
            <person name="Thomas B.C."/>
            <person name="Malmstrom R."/>
            <person name="Stieglmeier M."/>
            <person name="Klingl A."/>
            <person name="Woyke T."/>
            <person name="Ryan C.M."/>
            <person name="Banfield J.F."/>
        </authorList>
    </citation>
    <scope>NUCLEOTIDE SEQUENCE [LARGE SCALE GENOMIC DNA]</scope>
</reference>
<evidence type="ECO:0000256" key="1">
    <source>
        <dbReference type="SAM" id="Coils"/>
    </source>
</evidence>
<gene>
    <name evidence="2" type="ORF">COT67_02155</name>
</gene>
<accession>A0A2H0WL39</accession>
<dbReference type="Proteomes" id="UP000230353">
    <property type="component" value="Unassembled WGS sequence"/>
</dbReference>
<evidence type="ECO:0000313" key="3">
    <source>
        <dbReference type="Proteomes" id="UP000230353"/>
    </source>
</evidence>
<feature type="coiled-coil region" evidence="1">
    <location>
        <begin position="257"/>
        <end position="284"/>
    </location>
</feature>
<protein>
    <recommendedName>
        <fullName evidence="4">SHS2 domain-containing protein</fullName>
    </recommendedName>
</protein>
<dbReference type="AlphaFoldDB" id="A0A2H0WL39"/>
<sequence length="392" mass="45132">MLGREKKQKGTIAVLDIASGSVGGILFTRNPSGLPKILASIRQTTDFSKRLKVKNLQKNMRNAISEVIAYLKTAREEKPELLLYVFSSPWFKAQTRILKIERQKSFSIEQKLINALIEEEKQTVAGRWEIFGLDKQNPEFVEEEVIKTVLNGYEIENIFGKKVKKIELNLFLSLAQKEILEEVKDAASDYISPSKIKFHTFPFVLFNVLKNIINTFEGAMFIDISGEITDLFIIRNNIIEEIDYFTKGENFFVNKLSESMNTNKNEARAKLKQYERDELTKESKDKIRKILLAASEKWSDLLRGLFKDITADKYLPQTLYFCGPAGRLKELAEQVVSENFSKFTSFGQPLNVRLFSPKSLKYHFEFAKGFADNQDIFLLISSLFANHFLNKK</sequence>
<comment type="caution">
    <text evidence="2">The sequence shown here is derived from an EMBL/GenBank/DDBJ whole genome shotgun (WGS) entry which is preliminary data.</text>
</comment>
<dbReference type="EMBL" id="PEZL01000032">
    <property type="protein sequence ID" value="PIS13350.1"/>
    <property type="molecule type" value="Genomic_DNA"/>
</dbReference>
<evidence type="ECO:0008006" key="4">
    <source>
        <dbReference type="Google" id="ProtNLM"/>
    </source>
</evidence>
<dbReference type="Gene3D" id="3.30.420.40">
    <property type="match status" value="2"/>
</dbReference>
<dbReference type="Gene3D" id="3.30.1490.300">
    <property type="match status" value="1"/>
</dbReference>
<name>A0A2H0WL39_9BACT</name>
<evidence type="ECO:0000313" key="2">
    <source>
        <dbReference type="EMBL" id="PIS13350.1"/>
    </source>
</evidence>